<reference evidence="1" key="1">
    <citation type="submission" date="2017-12" db="EMBL/GenBank/DDBJ databases">
        <title>FDA dAtabase for Regulatory Grade micrObial Sequences (FDA-ARGOS): Supporting development and validation of Infectious Disease Dx tests.</title>
        <authorList>
            <person name="Kerrigan L."/>
            <person name="Tallon L.J."/>
            <person name="Sadzewicz L."/>
            <person name="Sengamalay N."/>
            <person name="Ott S."/>
            <person name="Godinez A."/>
            <person name="Nagaraj S."/>
            <person name="Vavikolanu K."/>
            <person name="Vyas G."/>
            <person name="Nadendla S."/>
            <person name="Aluvathingal J."/>
            <person name="Sichtig H."/>
        </authorList>
    </citation>
    <scope>NUCLEOTIDE SEQUENCE [LARGE SCALE GENOMIC DNA]</scope>
    <source>
        <strain evidence="1">FDAARGOS_200</strain>
    </source>
</reference>
<accession>A0AAX0WW38</accession>
<dbReference type="GeneID" id="98064960"/>
<keyword evidence="2" id="KW-1185">Reference proteome</keyword>
<comment type="caution">
    <text evidence="1">The sequence shown here is derived from an EMBL/GenBank/DDBJ whole genome shotgun (WGS) entry which is preliminary data.</text>
</comment>
<name>A0AAX0WW38_9GAMM</name>
<evidence type="ECO:0000313" key="1">
    <source>
        <dbReference type="EMBL" id="PNL62637.1"/>
    </source>
</evidence>
<dbReference type="AlphaFoldDB" id="A0AAX0WW38"/>
<evidence type="ECO:0000313" key="2">
    <source>
        <dbReference type="Proteomes" id="UP000192511"/>
    </source>
</evidence>
<organism evidence="1 2">
    <name type="scientific">Legionella anisa</name>
    <dbReference type="NCBI Taxonomy" id="28082"/>
    <lineage>
        <taxon>Bacteria</taxon>
        <taxon>Pseudomonadati</taxon>
        <taxon>Pseudomonadota</taxon>
        <taxon>Gammaproteobacteria</taxon>
        <taxon>Legionellales</taxon>
        <taxon>Legionellaceae</taxon>
        <taxon>Legionella</taxon>
    </lineage>
</organism>
<dbReference type="RefSeq" id="WP_019234905.1">
    <property type="nucleotide sequence ID" value="NZ_CAAAHR010000008.1"/>
</dbReference>
<gene>
    <name evidence="1" type="ORF">A6J39_016275</name>
</gene>
<proteinExistence type="predicted"/>
<protein>
    <submittedName>
        <fullName evidence="1">DUF2971 domain-containing protein</fullName>
    </submittedName>
</protein>
<sequence>MDIKQIKNEIYKEQPQTTLYHYTSLGPFTKIIETKSLWATDINYFSDTSELIYFRDLCLARVREIKSSNPSDLIIEQLEDWITQHFNRGHGIYIVCFSAKGNLLSQWRAYSKESKGISIGFSASRIIKQVTEKQFLIGKCIYNRDDQKEIIKKVIDSLVSNAEIKGIDTKKHPTQSYHSAFEELLDVMLQIAALIKHPAFSEEDEWRVVSKVYNTYLIEELKYREGSSFLIPYLEFQLPSSRDRAIEIEMVILGPSKNENRSMRSVSNFLALKKSNPRNGILNGRIPYHP</sequence>
<dbReference type="InterPro" id="IPR021352">
    <property type="entry name" value="DUF2971"/>
</dbReference>
<dbReference type="Pfam" id="PF11185">
    <property type="entry name" value="DUF2971"/>
    <property type="match status" value="1"/>
</dbReference>
<dbReference type="Proteomes" id="UP000192511">
    <property type="component" value="Unassembled WGS sequence"/>
</dbReference>
<dbReference type="EMBL" id="NBTX02000004">
    <property type="protein sequence ID" value="PNL62637.1"/>
    <property type="molecule type" value="Genomic_DNA"/>
</dbReference>